<sequence length="248" mass="27080">MSTQPTVDAESIPYATAVAPAMAKPKRSWLSIILAIVVIGPIVTMVGIVVLLACVAAMGSTAQDEYQADGGIEQSTDVSRVSYQPLPQATAQGPTITYQGQPFLLKYVGSSDDSGELNEYILVGETLENWTKMIAVRRQPIAIEPIEAARGVVEYLQEQNADTPFTIWPSDDGESCGVDFAVVEGDVAELSVFVYHRSTDGENMVCCQYAERAYGDERLPFVEGLEHRVHDVSKQVLQFNFPELIKSN</sequence>
<name>K5DD74_RHOBT</name>
<evidence type="ECO:0000313" key="2">
    <source>
        <dbReference type="EMBL" id="EKK00754.1"/>
    </source>
</evidence>
<reference evidence="2 3" key="1">
    <citation type="journal article" date="2013" name="Mar. Genomics">
        <title>Expression of sulfatases in Rhodopirellula baltica and the diversity of sulfatases in the genus Rhodopirellula.</title>
        <authorList>
            <person name="Wegner C.E."/>
            <person name="Richter-Heitmann T."/>
            <person name="Klindworth A."/>
            <person name="Klockow C."/>
            <person name="Richter M."/>
            <person name="Achstetter T."/>
            <person name="Glockner F.O."/>
            <person name="Harder J."/>
        </authorList>
    </citation>
    <scope>NUCLEOTIDE SEQUENCE [LARGE SCALE GENOMIC DNA]</scope>
    <source>
        <strain evidence="2 3">SH28</strain>
    </source>
</reference>
<dbReference type="EMBL" id="AMCW01000113">
    <property type="protein sequence ID" value="EKK00754.1"/>
    <property type="molecule type" value="Genomic_DNA"/>
</dbReference>
<organism evidence="2 3">
    <name type="scientific">Rhodopirellula baltica SH28</name>
    <dbReference type="NCBI Taxonomy" id="993517"/>
    <lineage>
        <taxon>Bacteria</taxon>
        <taxon>Pseudomonadati</taxon>
        <taxon>Planctomycetota</taxon>
        <taxon>Planctomycetia</taxon>
        <taxon>Pirellulales</taxon>
        <taxon>Pirellulaceae</taxon>
        <taxon>Rhodopirellula</taxon>
    </lineage>
</organism>
<keyword evidence="1" id="KW-1133">Transmembrane helix</keyword>
<accession>K5DD74</accession>
<gene>
    <name evidence="2" type="ORF">RBSH_03952</name>
</gene>
<protein>
    <submittedName>
        <fullName evidence="2">Protein containing DUF1559</fullName>
    </submittedName>
</protein>
<keyword evidence="1" id="KW-0812">Transmembrane</keyword>
<evidence type="ECO:0000313" key="3">
    <source>
        <dbReference type="Proteomes" id="UP000007993"/>
    </source>
</evidence>
<dbReference type="AlphaFoldDB" id="K5DD74"/>
<comment type="caution">
    <text evidence="2">The sequence shown here is derived from an EMBL/GenBank/DDBJ whole genome shotgun (WGS) entry which is preliminary data.</text>
</comment>
<feature type="transmembrane region" description="Helical" evidence="1">
    <location>
        <begin position="32"/>
        <end position="58"/>
    </location>
</feature>
<evidence type="ECO:0000256" key="1">
    <source>
        <dbReference type="SAM" id="Phobius"/>
    </source>
</evidence>
<proteinExistence type="predicted"/>
<keyword evidence="1" id="KW-0472">Membrane</keyword>
<dbReference type="RefSeq" id="WP_007333532.1">
    <property type="nucleotide sequence ID" value="NZ_AMCW01000113.1"/>
</dbReference>
<dbReference type="Proteomes" id="UP000007993">
    <property type="component" value="Unassembled WGS sequence"/>
</dbReference>
<dbReference type="PATRIC" id="fig|993517.3.peg.4295"/>